<dbReference type="RefSeq" id="WP_186903531.1">
    <property type="nucleotide sequence ID" value="NZ_JACOGD010000004.1"/>
</dbReference>
<organism evidence="3 4">
    <name type="scientific">Undibacterium curvum</name>
    <dbReference type="NCBI Taxonomy" id="2762294"/>
    <lineage>
        <taxon>Bacteria</taxon>
        <taxon>Pseudomonadati</taxon>
        <taxon>Pseudomonadota</taxon>
        <taxon>Betaproteobacteria</taxon>
        <taxon>Burkholderiales</taxon>
        <taxon>Oxalobacteraceae</taxon>
        <taxon>Undibacterium</taxon>
    </lineage>
</organism>
<dbReference type="EMBL" id="JACOGD010000004">
    <property type="protein sequence ID" value="MBC3931811.1"/>
    <property type="molecule type" value="Genomic_DNA"/>
</dbReference>
<dbReference type="Proteomes" id="UP000654304">
    <property type="component" value="Unassembled WGS sequence"/>
</dbReference>
<accession>A0ABR7A4G8</accession>
<proteinExistence type="inferred from homology"/>
<keyword evidence="2" id="KW-0378">Hydrolase</keyword>
<name>A0ABR7A4G8_9BURK</name>
<dbReference type="InterPro" id="IPR029069">
    <property type="entry name" value="HotDog_dom_sf"/>
</dbReference>
<protein>
    <submittedName>
        <fullName evidence="3">Acyl-CoA thioesterase</fullName>
    </submittedName>
</protein>
<evidence type="ECO:0000313" key="4">
    <source>
        <dbReference type="Proteomes" id="UP000654304"/>
    </source>
</evidence>
<reference evidence="3 4" key="1">
    <citation type="submission" date="2020-08" db="EMBL/GenBank/DDBJ databases">
        <title>Novel species isolated from subtropical streams in China.</title>
        <authorList>
            <person name="Lu H."/>
        </authorList>
    </citation>
    <scope>NUCLEOTIDE SEQUENCE [LARGE SCALE GENOMIC DNA]</scope>
    <source>
        <strain evidence="3 4">CY22W</strain>
    </source>
</reference>
<keyword evidence="4" id="KW-1185">Reference proteome</keyword>
<dbReference type="PANTHER" id="PTHR31793">
    <property type="entry name" value="4-HYDROXYBENZOYL-COA THIOESTERASE FAMILY MEMBER"/>
    <property type="match status" value="1"/>
</dbReference>
<evidence type="ECO:0000256" key="2">
    <source>
        <dbReference type="ARBA" id="ARBA00022801"/>
    </source>
</evidence>
<dbReference type="SUPFAM" id="SSF54637">
    <property type="entry name" value="Thioesterase/thiol ester dehydrase-isomerase"/>
    <property type="match status" value="1"/>
</dbReference>
<evidence type="ECO:0000256" key="1">
    <source>
        <dbReference type="ARBA" id="ARBA00005953"/>
    </source>
</evidence>
<comment type="caution">
    <text evidence="3">The sequence shown here is derived from an EMBL/GenBank/DDBJ whole genome shotgun (WGS) entry which is preliminary data.</text>
</comment>
<dbReference type="Pfam" id="PF13279">
    <property type="entry name" value="4HBT_2"/>
    <property type="match status" value="1"/>
</dbReference>
<dbReference type="PANTHER" id="PTHR31793:SF27">
    <property type="entry name" value="NOVEL THIOESTERASE SUPERFAMILY DOMAIN AND SAPOSIN A-TYPE DOMAIN CONTAINING PROTEIN (0610012H03RIK)"/>
    <property type="match status" value="1"/>
</dbReference>
<comment type="similarity">
    <text evidence="1">Belongs to the 4-hydroxybenzoyl-CoA thioesterase family.</text>
</comment>
<dbReference type="CDD" id="cd00586">
    <property type="entry name" value="4HBT"/>
    <property type="match status" value="1"/>
</dbReference>
<gene>
    <name evidence="3" type="ORF">H8K43_09030</name>
</gene>
<dbReference type="Gene3D" id="3.10.129.10">
    <property type="entry name" value="Hotdog Thioesterase"/>
    <property type="match status" value="1"/>
</dbReference>
<evidence type="ECO:0000313" key="3">
    <source>
        <dbReference type="EMBL" id="MBC3931811.1"/>
    </source>
</evidence>
<dbReference type="InterPro" id="IPR050563">
    <property type="entry name" value="4-hydroxybenzoyl-CoA_TE"/>
</dbReference>
<sequence>MNSNAPVHPVKPVTSVTNSIKTRRDFKRFYTLTTRWMDNDVYGHVNNVTYYSWFDTAVNQYLISEQVLDAEHGQVIGLVIETQCNYFAPIAFPDEVTVGFAVSRLGNTSVRYELGIFRNDEQVASAQGHFIHVYVDRNSRRPVPLPGELRSVLTFILSDSDDAN</sequence>